<dbReference type="PANTHER" id="PTHR38926:SF82">
    <property type="entry name" value="F-BOX DOMAIN-CONTAINING PROTEIN"/>
    <property type="match status" value="1"/>
</dbReference>
<evidence type="ECO:0000259" key="1">
    <source>
        <dbReference type="Pfam" id="PF12937"/>
    </source>
</evidence>
<comment type="caution">
    <text evidence="2">The sequence shown here is derived from an EMBL/GenBank/DDBJ whole genome shotgun (WGS) entry which is preliminary data.</text>
</comment>
<dbReference type="SMART" id="SM00367">
    <property type="entry name" value="LRR_CC"/>
    <property type="match status" value="3"/>
</dbReference>
<proteinExistence type="predicted"/>
<dbReference type="InterPro" id="IPR001810">
    <property type="entry name" value="F-box_dom"/>
</dbReference>
<dbReference type="EMBL" id="JBFOLK010000011">
    <property type="protein sequence ID" value="KAL2474963.1"/>
    <property type="molecule type" value="Genomic_DNA"/>
</dbReference>
<dbReference type="SUPFAM" id="SSF52047">
    <property type="entry name" value="RNI-like"/>
    <property type="match status" value="1"/>
</dbReference>
<feature type="domain" description="F-box" evidence="1">
    <location>
        <begin position="4"/>
        <end position="39"/>
    </location>
</feature>
<dbReference type="PANTHER" id="PTHR38926">
    <property type="entry name" value="F-BOX DOMAIN CONTAINING PROTEIN, EXPRESSED"/>
    <property type="match status" value="1"/>
</dbReference>
<protein>
    <submittedName>
        <fullName evidence="2">F-box protein SKIP19</fullName>
    </submittedName>
</protein>
<dbReference type="InterPro" id="IPR032675">
    <property type="entry name" value="LRR_dom_sf"/>
</dbReference>
<sequence>MTADILHRLGAHDILDSARKVCTTWRNVCKDPSMWRVIDMKNLGKYHDMSDYLETICRHAVDRREDQLTDIHIDYFATDELLQYISEQSSQLRYLRLGGCYGVSGDSLSEAAKRFPLLEELHFVFVKNCNEGIEAIGRSCPKLRSFTLSESEYKRPQFVCNDDALAIAKGMPGLRHLQLLGNNMTNEGLQAILDGCPLLESLDIRKCFKVDLSGDLGKIITEKIKDLKRPYDSMEGCEWNTEIFDFEEYDDDYYYSSGHSDLDSIGDYYDYPSDFHFNGSDYNSDGDFEPYFYFD</sequence>
<dbReference type="Gene3D" id="1.20.1280.50">
    <property type="match status" value="1"/>
</dbReference>
<organism evidence="2 3">
    <name type="scientific">Abeliophyllum distichum</name>
    <dbReference type="NCBI Taxonomy" id="126358"/>
    <lineage>
        <taxon>Eukaryota</taxon>
        <taxon>Viridiplantae</taxon>
        <taxon>Streptophyta</taxon>
        <taxon>Embryophyta</taxon>
        <taxon>Tracheophyta</taxon>
        <taxon>Spermatophyta</taxon>
        <taxon>Magnoliopsida</taxon>
        <taxon>eudicotyledons</taxon>
        <taxon>Gunneridae</taxon>
        <taxon>Pentapetalae</taxon>
        <taxon>asterids</taxon>
        <taxon>lamiids</taxon>
        <taxon>Lamiales</taxon>
        <taxon>Oleaceae</taxon>
        <taxon>Forsythieae</taxon>
        <taxon>Abeliophyllum</taxon>
    </lineage>
</organism>
<accession>A0ABD1QFF9</accession>
<dbReference type="Pfam" id="PF12937">
    <property type="entry name" value="F-box-like"/>
    <property type="match status" value="1"/>
</dbReference>
<dbReference type="Gene3D" id="3.80.10.10">
    <property type="entry name" value="Ribonuclease Inhibitor"/>
    <property type="match status" value="1"/>
</dbReference>
<evidence type="ECO:0000313" key="2">
    <source>
        <dbReference type="EMBL" id="KAL2474963.1"/>
    </source>
</evidence>
<evidence type="ECO:0000313" key="3">
    <source>
        <dbReference type="Proteomes" id="UP001604336"/>
    </source>
</evidence>
<dbReference type="InterPro" id="IPR006553">
    <property type="entry name" value="Leu-rich_rpt_Cys-con_subtyp"/>
</dbReference>
<reference evidence="3" key="1">
    <citation type="submission" date="2024-07" db="EMBL/GenBank/DDBJ databases">
        <title>Two chromosome-level genome assemblies of Korean endemic species Abeliophyllum distichum and Forsythia ovata (Oleaceae).</title>
        <authorList>
            <person name="Jang H."/>
        </authorList>
    </citation>
    <scope>NUCLEOTIDE SEQUENCE [LARGE SCALE GENOMIC DNA]</scope>
</reference>
<keyword evidence="3" id="KW-1185">Reference proteome</keyword>
<gene>
    <name evidence="2" type="ORF">Adt_35699</name>
</gene>
<dbReference type="AlphaFoldDB" id="A0ABD1QFF9"/>
<dbReference type="Proteomes" id="UP001604336">
    <property type="component" value="Unassembled WGS sequence"/>
</dbReference>
<dbReference type="CDD" id="cd22164">
    <property type="entry name" value="F-box_AtSKIP19-like"/>
    <property type="match status" value="1"/>
</dbReference>
<name>A0ABD1QFF9_9LAMI</name>